<keyword evidence="2" id="KW-1185">Reference proteome</keyword>
<dbReference type="EMBL" id="JBHTHZ010000005">
    <property type="protein sequence ID" value="MFD0794261.1"/>
    <property type="molecule type" value="Genomic_DNA"/>
</dbReference>
<proteinExistence type="predicted"/>
<evidence type="ECO:0000313" key="1">
    <source>
        <dbReference type="EMBL" id="MFD0794261.1"/>
    </source>
</evidence>
<evidence type="ECO:0000313" key="2">
    <source>
        <dbReference type="Proteomes" id="UP001597010"/>
    </source>
</evidence>
<sequence length="91" mass="10111">MDFEPAVAKNMVVEFKGATYNINSSDIVDFLQACETFMSIHGNDFEIMIQTISDTIIDNSNPEMTMGVLGPQLKFLREVGYLLSGLVSNIE</sequence>
<reference evidence="2" key="1">
    <citation type="journal article" date="2019" name="Int. J. Syst. Evol. Microbiol.">
        <title>The Global Catalogue of Microorganisms (GCM) 10K type strain sequencing project: providing services to taxonomists for standard genome sequencing and annotation.</title>
        <authorList>
            <consortium name="The Broad Institute Genomics Platform"/>
            <consortium name="The Broad Institute Genome Sequencing Center for Infectious Disease"/>
            <person name="Wu L."/>
            <person name="Ma J."/>
        </authorList>
    </citation>
    <scope>NUCLEOTIDE SEQUENCE [LARGE SCALE GENOMIC DNA]</scope>
    <source>
        <strain evidence="2">CCUG 61484</strain>
    </source>
</reference>
<comment type="caution">
    <text evidence="1">The sequence shown here is derived from an EMBL/GenBank/DDBJ whole genome shotgun (WGS) entry which is preliminary data.</text>
</comment>
<organism evidence="1 2">
    <name type="scientific">Mucilaginibacter litoreus</name>
    <dbReference type="NCBI Taxonomy" id="1048221"/>
    <lineage>
        <taxon>Bacteria</taxon>
        <taxon>Pseudomonadati</taxon>
        <taxon>Bacteroidota</taxon>
        <taxon>Sphingobacteriia</taxon>
        <taxon>Sphingobacteriales</taxon>
        <taxon>Sphingobacteriaceae</taxon>
        <taxon>Mucilaginibacter</taxon>
    </lineage>
</organism>
<name>A0ABW3AT75_9SPHI</name>
<accession>A0ABW3AT75</accession>
<protein>
    <submittedName>
        <fullName evidence="1">Uncharacterized protein</fullName>
    </submittedName>
</protein>
<gene>
    <name evidence="1" type="ORF">ACFQZX_11570</name>
</gene>
<dbReference type="Proteomes" id="UP001597010">
    <property type="component" value="Unassembled WGS sequence"/>
</dbReference>